<evidence type="ECO:0000313" key="3">
    <source>
        <dbReference type="Proteomes" id="UP000199344"/>
    </source>
</evidence>
<dbReference type="GO" id="GO:0016757">
    <property type="term" value="F:glycosyltransferase activity"/>
    <property type="evidence" value="ECO:0007669"/>
    <property type="project" value="InterPro"/>
</dbReference>
<dbReference type="AlphaFoldDB" id="A0A1G6ZFX1"/>
<dbReference type="Proteomes" id="UP000199344">
    <property type="component" value="Unassembled WGS sequence"/>
</dbReference>
<evidence type="ECO:0000259" key="1">
    <source>
        <dbReference type="Pfam" id="PF04577"/>
    </source>
</evidence>
<feature type="domain" description="Glycosyltransferase 61 catalytic" evidence="1">
    <location>
        <begin position="88"/>
        <end position="268"/>
    </location>
</feature>
<dbReference type="EMBL" id="FNAH01000003">
    <property type="protein sequence ID" value="SDE01351.1"/>
    <property type="molecule type" value="Genomic_DNA"/>
</dbReference>
<dbReference type="RefSeq" id="WP_090522417.1">
    <property type="nucleotide sequence ID" value="NZ_FNAH01000003.1"/>
</dbReference>
<proteinExistence type="predicted"/>
<reference evidence="2 3" key="1">
    <citation type="submission" date="2016-10" db="EMBL/GenBank/DDBJ databases">
        <authorList>
            <person name="de Groot N.N."/>
        </authorList>
    </citation>
    <scope>NUCLEOTIDE SEQUENCE [LARGE SCALE GENOMIC DNA]</scope>
    <source>
        <strain evidence="2 3">DSM 22220</strain>
    </source>
</reference>
<dbReference type="InterPro" id="IPR049625">
    <property type="entry name" value="Glyco_transf_61_cat"/>
</dbReference>
<organism evidence="2 3">
    <name type="scientific">Paracoccus isoporae</name>
    <dbReference type="NCBI Taxonomy" id="591205"/>
    <lineage>
        <taxon>Bacteria</taxon>
        <taxon>Pseudomonadati</taxon>
        <taxon>Pseudomonadota</taxon>
        <taxon>Alphaproteobacteria</taxon>
        <taxon>Rhodobacterales</taxon>
        <taxon>Paracoccaceae</taxon>
        <taxon>Paracoccus</taxon>
    </lineage>
</organism>
<protein>
    <recommendedName>
        <fullName evidence="1">Glycosyltransferase 61 catalytic domain-containing protein</fullName>
    </recommendedName>
</protein>
<accession>A0A1G6ZFX1</accession>
<evidence type="ECO:0000313" key="2">
    <source>
        <dbReference type="EMBL" id="SDE01351.1"/>
    </source>
</evidence>
<gene>
    <name evidence="2" type="ORF">SAMN05421538_103246</name>
</gene>
<keyword evidence="3" id="KW-1185">Reference proteome</keyword>
<sequence length="372" mass="41599">MAFDPDRKLAPQIRIVENALIVPSADGDFRGLFRKAGVYDGDGHYLPLAECLRSPGLPITMRPGTPPPEAQDHLKGCWLYGGMLFSHFGHFLLQSTSRLWAAEHVDDKLDGTIFLTRQRMTWPARYVRPLVPRLRHFGPGTENPVGVVKPVRVERLVVAPQGFGGGPAIAGCPEFRDYIHRHFGRDVPAEGAEKIYISRTKLFTKRSRYLAEPRIEALLEKEGYRIFHPQTLPFEEQIAQYKAARRIISCDSSALHLAALLAGPDTQVAMTLRRSEDMAPEFIDQFRYLCGVSPVVIDTITKQYQRRLSDGVIQPGGTFSEIDFAKMGRELHAAGFIGDRSGWTAPPPEMLAAERRAIEESNGVELVEKPVD</sequence>
<dbReference type="STRING" id="591205.SAMN05421538_103246"/>
<dbReference type="Pfam" id="PF04577">
    <property type="entry name" value="Glyco_transf_61"/>
    <property type="match status" value="1"/>
</dbReference>
<dbReference type="OrthoDB" id="7843421at2"/>
<name>A0A1G6ZFX1_9RHOB</name>